<comment type="caution">
    <text evidence="2">The sequence shown here is derived from an EMBL/GenBank/DDBJ whole genome shotgun (WGS) entry which is preliminary data.</text>
</comment>
<dbReference type="PANTHER" id="PTHR45527:SF1">
    <property type="entry name" value="FATTY ACID SYNTHASE"/>
    <property type="match status" value="1"/>
</dbReference>
<accession>A0AA41HKZ4</accession>
<dbReference type="InterPro" id="IPR001242">
    <property type="entry name" value="Condensation_dom"/>
</dbReference>
<feature type="non-terminal residue" evidence="2">
    <location>
        <position position="259"/>
    </location>
</feature>
<dbReference type="Pfam" id="PF00668">
    <property type="entry name" value="Condensation"/>
    <property type="match status" value="1"/>
</dbReference>
<dbReference type="PANTHER" id="PTHR45527">
    <property type="entry name" value="NONRIBOSOMAL PEPTIDE SYNTHETASE"/>
    <property type="match status" value="1"/>
</dbReference>
<evidence type="ECO:0000313" key="2">
    <source>
        <dbReference type="EMBL" id="MBV6325748.1"/>
    </source>
</evidence>
<evidence type="ECO:0000313" key="3">
    <source>
        <dbReference type="Proteomes" id="UP001155901"/>
    </source>
</evidence>
<dbReference type="EMBL" id="JAHTGR010000090">
    <property type="protein sequence ID" value="MBV6325748.1"/>
    <property type="molecule type" value="Genomic_DNA"/>
</dbReference>
<dbReference type="GO" id="GO:0009366">
    <property type="term" value="C:enterobactin synthetase complex"/>
    <property type="evidence" value="ECO:0007669"/>
    <property type="project" value="TreeGrafter"/>
</dbReference>
<dbReference type="GO" id="GO:0005829">
    <property type="term" value="C:cytosol"/>
    <property type="evidence" value="ECO:0007669"/>
    <property type="project" value="TreeGrafter"/>
</dbReference>
<reference evidence="2" key="1">
    <citation type="submission" date="2021-07" db="EMBL/GenBank/DDBJ databases">
        <title>Characterization of violacein-producing bacteria and related species.</title>
        <authorList>
            <person name="Wilson H.S."/>
            <person name="De Leon M.E."/>
        </authorList>
    </citation>
    <scope>NUCLEOTIDE SEQUENCE</scope>
    <source>
        <strain evidence="2">HSC-15S17</strain>
    </source>
</reference>
<dbReference type="RefSeq" id="WP_229225261.1">
    <property type="nucleotide sequence ID" value="NZ_JAHTGR010000090.1"/>
</dbReference>
<dbReference type="Proteomes" id="UP001155901">
    <property type="component" value="Unassembled WGS sequence"/>
</dbReference>
<dbReference type="GO" id="GO:0009239">
    <property type="term" value="P:enterobactin biosynthetic process"/>
    <property type="evidence" value="ECO:0007669"/>
    <property type="project" value="TreeGrafter"/>
</dbReference>
<dbReference type="SUPFAM" id="SSF52777">
    <property type="entry name" value="CoA-dependent acyltransferases"/>
    <property type="match status" value="1"/>
</dbReference>
<sequence>QNGLISAQAEHPSRGYWHQQLQGELPRVQLPFDFPLSATTPTTGARYSVSLTGAACAGLKALCAARGNTLFMVLQAALSVWLARLGGTRDIVVATPVAGRDLAEVEPLIGFFLNTVLLRTPVAPDASFEQVLALSKEIALQALEHQQYPFEQLIEELDLPRPANQFPVTPVLFNVLNFLDGQLPLENGAAHHSEAELDVKVEFELTVQEHANAIAFTCQYRSALFTPATIEYLMGQWLSLLEQVARAPRTAVAQLALFE</sequence>
<dbReference type="Gene3D" id="3.30.559.10">
    <property type="entry name" value="Chloramphenicol acetyltransferase-like domain"/>
    <property type="match status" value="1"/>
</dbReference>
<dbReference type="Gene3D" id="3.30.559.30">
    <property type="entry name" value="Nonribosomal peptide synthetase, condensation domain"/>
    <property type="match status" value="1"/>
</dbReference>
<dbReference type="GO" id="GO:0031177">
    <property type="term" value="F:phosphopantetheine binding"/>
    <property type="evidence" value="ECO:0007669"/>
    <property type="project" value="TreeGrafter"/>
</dbReference>
<proteinExistence type="predicted"/>
<organism evidence="2 3">
    <name type="scientific">Duganella violaceipulchra</name>
    <dbReference type="NCBI Taxonomy" id="2849652"/>
    <lineage>
        <taxon>Bacteria</taxon>
        <taxon>Pseudomonadati</taxon>
        <taxon>Pseudomonadota</taxon>
        <taxon>Betaproteobacteria</taxon>
        <taxon>Burkholderiales</taxon>
        <taxon>Oxalobacteraceae</taxon>
        <taxon>Telluria group</taxon>
        <taxon>Duganella</taxon>
    </lineage>
</organism>
<protein>
    <recommendedName>
        <fullName evidence="1">Condensation domain-containing protein</fullName>
    </recommendedName>
</protein>
<evidence type="ECO:0000259" key="1">
    <source>
        <dbReference type="Pfam" id="PF00668"/>
    </source>
</evidence>
<dbReference type="AlphaFoldDB" id="A0AA41HKZ4"/>
<dbReference type="InterPro" id="IPR023213">
    <property type="entry name" value="CAT-like_dom_sf"/>
</dbReference>
<feature type="domain" description="Condensation" evidence="1">
    <location>
        <begin position="13"/>
        <end position="257"/>
    </location>
</feature>
<dbReference type="GO" id="GO:0047527">
    <property type="term" value="F:2,3-dihydroxybenzoate-serine ligase activity"/>
    <property type="evidence" value="ECO:0007669"/>
    <property type="project" value="TreeGrafter"/>
</dbReference>
<dbReference type="GO" id="GO:0043041">
    <property type="term" value="P:amino acid activation for nonribosomal peptide biosynthetic process"/>
    <property type="evidence" value="ECO:0007669"/>
    <property type="project" value="TreeGrafter"/>
</dbReference>
<gene>
    <name evidence="2" type="ORF">KVP70_33100</name>
</gene>
<name>A0AA41HKZ4_9BURK</name>
<feature type="non-terminal residue" evidence="2">
    <location>
        <position position="1"/>
    </location>
</feature>